<keyword evidence="7 11" id="KW-0594">Phospholipid biosynthesis</keyword>
<dbReference type="PANTHER" id="PTHR35809">
    <property type="entry name" value="ARCHAETIDYLSERINE DECARBOXYLASE PROENZYME-RELATED"/>
    <property type="match status" value="1"/>
</dbReference>
<evidence type="ECO:0000256" key="6">
    <source>
        <dbReference type="ARBA" id="ARBA00023145"/>
    </source>
</evidence>
<comment type="function">
    <text evidence="11">Catalyzes the formation of phosphatidylethanolamine (PtdEtn) from phosphatidylserine (PtdSer).</text>
</comment>
<comment type="PTM">
    <text evidence="11">Is synthesized initially as an inactive proenzyme. Formation of the active enzyme involves a self-maturation process in which the active site pyruvoyl group is generated from an internal serine residue via an autocatalytic post-translational modification. Two non-identical subunits are generated from the proenzyme in this reaction, and the pyruvate is formed at the N-terminus of the alpha chain, which is derived from the carboxyl end of the proenzyme. The post-translation cleavage follows an unusual pathway, termed non-hydrolytic serinolysis, in which the side chain hydroxyl group of the serine supplies its oxygen atom to form the C-terminus of the beta chain, while the remainder of the serine residue undergoes an oxidative deamination to produce ammonia and the pyruvoyl prosthetic group on the alpha chain.</text>
</comment>
<dbReference type="GO" id="GO:0004609">
    <property type="term" value="F:phosphatidylserine decarboxylase activity"/>
    <property type="evidence" value="ECO:0007669"/>
    <property type="project" value="UniProtKB-UniRule"/>
</dbReference>
<comment type="caution">
    <text evidence="13">The sequence shown here is derived from an EMBL/GenBank/DDBJ whole genome shotgun (WGS) entry which is preliminary data.</text>
</comment>
<keyword evidence="2 11" id="KW-0444">Lipid biosynthesis</keyword>
<feature type="chain" id="PRO_5038199226" description="Phosphatidylserine decarboxylase alpha chain" evidence="11">
    <location>
        <begin position="186"/>
        <end position="228"/>
    </location>
</feature>
<dbReference type="InterPro" id="IPR033175">
    <property type="entry name" value="PSD-A"/>
</dbReference>
<dbReference type="InterPro" id="IPR003817">
    <property type="entry name" value="PS_Dcarbxylase"/>
</dbReference>
<evidence type="ECO:0000256" key="7">
    <source>
        <dbReference type="ARBA" id="ARBA00023209"/>
    </source>
</evidence>
<keyword evidence="12" id="KW-1133">Transmembrane helix</keyword>
<comment type="cofactor">
    <cofactor evidence="11">
        <name>pyruvate</name>
        <dbReference type="ChEBI" id="CHEBI:15361"/>
    </cofactor>
    <text evidence="11">Binds 1 pyruvoyl group covalently per subunit.</text>
</comment>
<evidence type="ECO:0000256" key="10">
    <source>
        <dbReference type="ARBA" id="ARBA00023317"/>
    </source>
</evidence>
<feature type="active site" description="Schiff-base intermediate with substrate; via pyruvic acid" evidence="11">
    <location>
        <position position="186"/>
    </location>
</feature>
<dbReference type="HAMAP" id="MF_00664">
    <property type="entry name" value="PS_decarb_PSD_A"/>
    <property type="match status" value="1"/>
</dbReference>
<evidence type="ECO:0000256" key="8">
    <source>
        <dbReference type="ARBA" id="ARBA00023239"/>
    </source>
</evidence>
<evidence type="ECO:0000256" key="11">
    <source>
        <dbReference type="HAMAP-Rule" id="MF_00664"/>
    </source>
</evidence>
<proteinExistence type="inferred from homology"/>
<dbReference type="RefSeq" id="WP_189994475.1">
    <property type="nucleotide sequence ID" value="NZ_BMZS01000012.1"/>
</dbReference>
<dbReference type="AlphaFoldDB" id="A0A918XWA3"/>
<keyword evidence="6 11" id="KW-0865">Zymogen</keyword>
<evidence type="ECO:0000256" key="1">
    <source>
        <dbReference type="ARBA" id="ARBA00022475"/>
    </source>
</evidence>
<comment type="subcellular location">
    <subcellularLocation>
        <location evidence="11">Cell membrane</location>
        <topology evidence="11">Peripheral membrane protein</topology>
    </subcellularLocation>
</comment>
<sequence length="228" mass="24532">MLDTVLVPIAREGRPFIAAFAVVTLLLGLLADWLLVPGVVLTAWCVYFFRDPHRVTPTRDGLVISPADGRVVSIASVPWPKELAMGEGEATRIGIFMNVFDVHVNRIPVDGRVTKLAYVPGAFVNASFDKASEQNERQCVAMETGDGRPLAFVQIAGLVARRIVCHLTEGQPVLAGERMGMIRFGSRVDVYLPAGVAPLVVEGQRCVAAETVLADLSSAEPARNGAVR</sequence>
<feature type="site" description="Cleavage (non-hydrolytic); by autocatalysis" evidence="11">
    <location>
        <begin position="185"/>
        <end position="186"/>
    </location>
</feature>
<keyword evidence="14" id="KW-1185">Reference proteome</keyword>
<accession>A0A918XWA3</accession>
<evidence type="ECO:0000256" key="3">
    <source>
        <dbReference type="ARBA" id="ARBA00022793"/>
    </source>
</evidence>
<dbReference type="EMBL" id="BMZS01000012">
    <property type="protein sequence ID" value="GHD61110.1"/>
    <property type="molecule type" value="Genomic_DNA"/>
</dbReference>
<dbReference type="GO" id="GO:0006646">
    <property type="term" value="P:phosphatidylethanolamine biosynthetic process"/>
    <property type="evidence" value="ECO:0007669"/>
    <property type="project" value="UniProtKB-UniRule"/>
</dbReference>
<dbReference type="PANTHER" id="PTHR35809:SF1">
    <property type="entry name" value="ARCHAETIDYLSERINE DECARBOXYLASE PROENZYME-RELATED"/>
    <property type="match status" value="1"/>
</dbReference>
<keyword evidence="9 11" id="KW-1208">Phospholipid metabolism</keyword>
<keyword evidence="10 11" id="KW-0670">Pyruvate</keyword>
<keyword evidence="3 11" id="KW-0210">Decarboxylase</keyword>
<dbReference type="Pfam" id="PF02666">
    <property type="entry name" value="PS_Dcarbxylase"/>
    <property type="match status" value="1"/>
</dbReference>
<feature type="transmembrane region" description="Helical" evidence="12">
    <location>
        <begin position="16"/>
        <end position="49"/>
    </location>
</feature>
<feature type="modified residue" description="Pyruvic acid (Ser); by autocatalysis" evidence="11">
    <location>
        <position position="186"/>
    </location>
</feature>
<dbReference type="GO" id="GO:0005886">
    <property type="term" value="C:plasma membrane"/>
    <property type="evidence" value="ECO:0007669"/>
    <property type="project" value="UniProtKB-SubCell"/>
</dbReference>
<evidence type="ECO:0000256" key="4">
    <source>
        <dbReference type="ARBA" id="ARBA00023098"/>
    </source>
</evidence>
<reference evidence="13" key="2">
    <citation type="submission" date="2020-09" db="EMBL/GenBank/DDBJ databases">
        <authorList>
            <person name="Sun Q."/>
            <person name="Kim S."/>
        </authorList>
    </citation>
    <scope>NUCLEOTIDE SEQUENCE</scope>
    <source>
        <strain evidence="13">KCTC 42651</strain>
    </source>
</reference>
<evidence type="ECO:0000313" key="14">
    <source>
        <dbReference type="Proteomes" id="UP000630353"/>
    </source>
</evidence>
<evidence type="ECO:0000256" key="2">
    <source>
        <dbReference type="ARBA" id="ARBA00022516"/>
    </source>
</evidence>
<keyword evidence="12" id="KW-0812">Transmembrane</keyword>
<comment type="pathway">
    <text evidence="11">Phospholipid metabolism; phosphatidylethanolamine biosynthesis; phosphatidylethanolamine from CDP-diacylglycerol: step 2/2.</text>
</comment>
<protein>
    <recommendedName>
        <fullName evidence="11">Phosphatidylserine decarboxylase proenzyme</fullName>
        <ecNumber evidence="11">4.1.1.65</ecNumber>
    </recommendedName>
    <component>
        <recommendedName>
            <fullName evidence="11">Phosphatidylserine decarboxylase alpha chain</fullName>
        </recommendedName>
    </component>
    <component>
        <recommendedName>
            <fullName evidence="11">Phosphatidylserine decarboxylase beta chain</fullName>
        </recommendedName>
    </component>
</protein>
<comment type="catalytic activity">
    <reaction evidence="11">
        <text>a 1,2-diacyl-sn-glycero-3-phospho-L-serine + H(+) = a 1,2-diacyl-sn-glycero-3-phosphoethanolamine + CO2</text>
        <dbReference type="Rhea" id="RHEA:20828"/>
        <dbReference type="ChEBI" id="CHEBI:15378"/>
        <dbReference type="ChEBI" id="CHEBI:16526"/>
        <dbReference type="ChEBI" id="CHEBI:57262"/>
        <dbReference type="ChEBI" id="CHEBI:64612"/>
        <dbReference type="EC" id="4.1.1.65"/>
    </reaction>
</comment>
<comment type="subunit">
    <text evidence="11">Heterodimer of a large membrane-associated beta subunit and a small pyruvoyl-containing alpha subunit.</text>
</comment>
<gene>
    <name evidence="11 13" type="primary">psd</name>
    <name evidence="13" type="ORF">GCM10017083_48070</name>
</gene>
<reference evidence="13" key="1">
    <citation type="journal article" date="2014" name="Int. J. Syst. Evol. Microbiol.">
        <title>Complete genome sequence of Corynebacterium casei LMG S-19264T (=DSM 44701T), isolated from a smear-ripened cheese.</title>
        <authorList>
            <consortium name="US DOE Joint Genome Institute (JGI-PGF)"/>
            <person name="Walter F."/>
            <person name="Albersmeier A."/>
            <person name="Kalinowski J."/>
            <person name="Ruckert C."/>
        </authorList>
    </citation>
    <scope>NUCLEOTIDE SEQUENCE</scope>
    <source>
        <strain evidence="13">KCTC 42651</strain>
    </source>
</reference>
<dbReference type="NCBIfam" id="NF003679">
    <property type="entry name" value="PRK05305.1-3"/>
    <property type="match status" value="1"/>
</dbReference>
<dbReference type="NCBIfam" id="NF003678">
    <property type="entry name" value="PRK05305.1-2"/>
    <property type="match status" value="1"/>
</dbReference>
<evidence type="ECO:0000313" key="13">
    <source>
        <dbReference type="EMBL" id="GHD61110.1"/>
    </source>
</evidence>
<organism evidence="13 14">
    <name type="scientific">Thalassobaculum fulvum</name>
    <dbReference type="NCBI Taxonomy" id="1633335"/>
    <lineage>
        <taxon>Bacteria</taxon>
        <taxon>Pseudomonadati</taxon>
        <taxon>Pseudomonadota</taxon>
        <taxon>Alphaproteobacteria</taxon>
        <taxon>Rhodospirillales</taxon>
        <taxon>Thalassobaculaceae</taxon>
        <taxon>Thalassobaculum</taxon>
    </lineage>
</organism>
<keyword evidence="8 11" id="KW-0456">Lyase</keyword>
<name>A0A918XWA3_9PROT</name>
<evidence type="ECO:0000256" key="12">
    <source>
        <dbReference type="SAM" id="Phobius"/>
    </source>
</evidence>
<evidence type="ECO:0000256" key="5">
    <source>
        <dbReference type="ARBA" id="ARBA00023136"/>
    </source>
</evidence>
<keyword evidence="1 11" id="KW-1003">Cell membrane</keyword>
<keyword evidence="4 11" id="KW-0443">Lipid metabolism</keyword>
<feature type="chain" id="PRO_5038199225" description="Phosphatidylserine decarboxylase beta chain" evidence="11">
    <location>
        <begin position="1"/>
        <end position="185"/>
    </location>
</feature>
<dbReference type="NCBIfam" id="NF003685">
    <property type="entry name" value="PRK05305.2-5"/>
    <property type="match status" value="1"/>
</dbReference>
<comment type="similarity">
    <text evidence="11">Belongs to the phosphatidylserine decarboxylase family. PSD-A subfamily.</text>
</comment>
<dbReference type="EC" id="4.1.1.65" evidence="11"/>
<keyword evidence="5 11" id="KW-0472">Membrane</keyword>
<evidence type="ECO:0000256" key="9">
    <source>
        <dbReference type="ARBA" id="ARBA00023264"/>
    </source>
</evidence>
<dbReference type="Proteomes" id="UP000630353">
    <property type="component" value="Unassembled WGS sequence"/>
</dbReference>
<dbReference type="NCBIfam" id="NF003677">
    <property type="entry name" value="PRK05305.1-1"/>
    <property type="match status" value="1"/>
</dbReference>